<proteinExistence type="predicted"/>
<keyword evidence="2" id="KW-0846">Cobalamin</keyword>
<evidence type="ECO:0000259" key="6">
    <source>
        <dbReference type="PROSITE" id="PS51332"/>
    </source>
</evidence>
<keyword evidence="4" id="KW-0413">Isomerase</keyword>
<evidence type="ECO:0000256" key="4">
    <source>
        <dbReference type="ARBA" id="ARBA00023235"/>
    </source>
</evidence>
<comment type="cofactor">
    <cofactor evidence="1">
        <name>adenosylcob(III)alamin</name>
        <dbReference type="ChEBI" id="CHEBI:18408"/>
    </cofactor>
</comment>
<dbReference type="CDD" id="cd02071">
    <property type="entry name" value="MM_CoA_mut_B12_BD"/>
    <property type="match status" value="1"/>
</dbReference>
<reference evidence="7" key="1">
    <citation type="submission" date="2024-03" db="EMBL/GenBank/DDBJ databases">
        <title>Deinococcus weizhi sp. nov., isolated from human skin.</title>
        <authorList>
            <person name="Wei Z."/>
            <person name="Tian F."/>
            <person name="Yang C."/>
            <person name="Xin L.T."/>
            <person name="Wen Z.J."/>
            <person name="Lan K.C."/>
            <person name="Yu L."/>
            <person name="Zhe W."/>
            <person name="Dan F.D."/>
            <person name="Jun W."/>
            <person name="Rui Z."/>
            <person name="Yong X.J."/>
            <person name="Ting Y."/>
            <person name="Wei X."/>
            <person name="Xu Z.G."/>
            <person name="Xin Z."/>
            <person name="Dong F.G."/>
            <person name="Ni X.M."/>
            <person name="Zheng M.G."/>
            <person name="Chun Y."/>
            <person name="Qian W.X."/>
        </authorList>
    </citation>
    <scope>NUCLEOTIDE SEQUENCE</scope>
    <source>
        <strain evidence="7">VB142</strain>
    </source>
</reference>
<dbReference type="GO" id="GO:0031419">
    <property type="term" value="F:cobalamin binding"/>
    <property type="evidence" value="ECO:0007669"/>
    <property type="project" value="UniProtKB-KW"/>
</dbReference>
<dbReference type="Gene3D" id="3.40.50.280">
    <property type="entry name" value="Cobalamin-binding domain"/>
    <property type="match status" value="1"/>
</dbReference>
<dbReference type="InterPro" id="IPR036724">
    <property type="entry name" value="Cobalamin-bd_sf"/>
</dbReference>
<name>A0AAU6Q0K3_9DEIO</name>
<sequence length="142" mass="15309">MDGTERRIRVLIAKPGMDGHDRGAKVVARALRDAGMEVIYTGLRQTADMIVNAAVQEDVDAIGLSVLSGAHMHYFKEVTALLREKGAEDIIVFGGGIIPDQDLPKLKEMGVGQVFTPGTSTEDAASYLRQAVQERWASLGEA</sequence>
<dbReference type="RefSeq" id="WP_303101809.1">
    <property type="nucleotide sequence ID" value="NZ_CP149782.1"/>
</dbReference>
<evidence type="ECO:0000256" key="5">
    <source>
        <dbReference type="ARBA" id="ARBA00023285"/>
    </source>
</evidence>
<keyword evidence="3" id="KW-0479">Metal-binding</keyword>
<evidence type="ECO:0000256" key="2">
    <source>
        <dbReference type="ARBA" id="ARBA00022628"/>
    </source>
</evidence>
<dbReference type="Pfam" id="PF02310">
    <property type="entry name" value="B12-binding"/>
    <property type="match status" value="1"/>
</dbReference>
<dbReference type="PROSITE" id="PS51332">
    <property type="entry name" value="B12_BINDING"/>
    <property type="match status" value="1"/>
</dbReference>
<evidence type="ECO:0000256" key="3">
    <source>
        <dbReference type="ARBA" id="ARBA00022723"/>
    </source>
</evidence>
<dbReference type="GO" id="GO:0016853">
    <property type="term" value="F:isomerase activity"/>
    <property type="evidence" value="ECO:0007669"/>
    <property type="project" value="UniProtKB-KW"/>
</dbReference>
<feature type="domain" description="B12-binding" evidence="6">
    <location>
        <begin position="7"/>
        <end position="138"/>
    </location>
</feature>
<dbReference type="NCBIfam" id="TIGR00640">
    <property type="entry name" value="acid_CoA_mut_C"/>
    <property type="match status" value="1"/>
</dbReference>
<dbReference type="InterPro" id="IPR006159">
    <property type="entry name" value="Acid_CoA_mut_C"/>
</dbReference>
<evidence type="ECO:0000313" key="7">
    <source>
        <dbReference type="EMBL" id="WYF44161.1"/>
    </source>
</evidence>
<protein>
    <submittedName>
        <fullName evidence="7">Cobalamin B12-binding domain-containing protein</fullName>
    </submittedName>
</protein>
<evidence type="ECO:0000256" key="1">
    <source>
        <dbReference type="ARBA" id="ARBA00001922"/>
    </source>
</evidence>
<dbReference type="PANTHER" id="PTHR48101">
    <property type="entry name" value="METHYLMALONYL-COA MUTASE, MITOCHONDRIAL-RELATED"/>
    <property type="match status" value="1"/>
</dbReference>
<accession>A0AAU6Q0K3</accession>
<dbReference type="InterPro" id="IPR006158">
    <property type="entry name" value="Cobalamin-bd"/>
</dbReference>
<dbReference type="PANTHER" id="PTHR48101:SF3">
    <property type="entry name" value="COENZYME B12-DEPENDENT MUTASE"/>
    <property type="match status" value="1"/>
</dbReference>
<keyword evidence="5" id="KW-0170">Cobalt</keyword>
<dbReference type="SUPFAM" id="SSF52242">
    <property type="entry name" value="Cobalamin (vitamin B12)-binding domain"/>
    <property type="match status" value="1"/>
</dbReference>
<dbReference type="EMBL" id="CP149782">
    <property type="protein sequence ID" value="WYF44161.1"/>
    <property type="molecule type" value="Genomic_DNA"/>
</dbReference>
<dbReference type="GO" id="GO:0046872">
    <property type="term" value="F:metal ion binding"/>
    <property type="evidence" value="ECO:0007669"/>
    <property type="project" value="UniProtKB-KW"/>
</dbReference>
<dbReference type="AlphaFoldDB" id="A0AAU6Q0K3"/>
<gene>
    <name evidence="7" type="ORF">WDJ50_12215</name>
</gene>
<organism evidence="7">
    <name type="scientific">Deinococcus sp. VB142</name>
    <dbReference type="NCBI Taxonomy" id="3112952"/>
    <lineage>
        <taxon>Bacteria</taxon>
        <taxon>Thermotogati</taxon>
        <taxon>Deinococcota</taxon>
        <taxon>Deinococci</taxon>
        <taxon>Deinococcales</taxon>
        <taxon>Deinococcaceae</taxon>
        <taxon>Deinococcus</taxon>
    </lineage>
</organism>